<accession>A0A8X7T9B7</accession>
<feature type="chain" id="PRO_5044694660" evidence="2">
    <location>
        <begin position="25"/>
        <end position="168"/>
    </location>
</feature>
<evidence type="ECO:0000313" key="4">
    <source>
        <dbReference type="Proteomes" id="UP000590412"/>
    </source>
</evidence>
<dbReference type="AlphaFoldDB" id="A0A8X7T9B7"/>
<dbReference type="Proteomes" id="UP000590412">
    <property type="component" value="Unassembled WGS sequence"/>
</dbReference>
<feature type="compositionally biased region" description="Basic and acidic residues" evidence="1">
    <location>
        <begin position="153"/>
        <end position="168"/>
    </location>
</feature>
<comment type="caution">
    <text evidence="3">The sequence shown here is derived from an EMBL/GenBank/DDBJ whole genome shotgun (WGS) entry which is preliminary data.</text>
</comment>
<feature type="signal peptide" evidence="2">
    <location>
        <begin position="1"/>
        <end position="24"/>
    </location>
</feature>
<name>A0A8X7T9B7_CANPA</name>
<sequence length="168" mass="19408">MFFLIISIAIILVVVILLLPTLSGLTKVSVETPHRHHHKQDHRPNNKKQVENQDDYQYGYVPPDELAQSSNDVDDEGFLKTEARVLKEKLQLHSDDIPIRIKLKNFAGDEGTGLRRRKAEKLDFNTDPNSYDYDLDELIAEETESARQNAQREFYKDQKLGGEKEEMV</sequence>
<evidence type="ECO:0000256" key="1">
    <source>
        <dbReference type="SAM" id="MobiDB-lite"/>
    </source>
</evidence>
<proteinExistence type="predicted"/>
<dbReference type="EMBL" id="JABWAB010000011">
    <property type="protein sequence ID" value="KAF6044177.1"/>
    <property type="molecule type" value="Genomic_DNA"/>
</dbReference>
<dbReference type="OrthoDB" id="4092812at2759"/>
<organism evidence="3 4">
    <name type="scientific">Candida parapsilosis</name>
    <name type="common">Yeast</name>
    <dbReference type="NCBI Taxonomy" id="5480"/>
    <lineage>
        <taxon>Eukaryota</taxon>
        <taxon>Fungi</taxon>
        <taxon>Dikarya</taxon>
        <taxon>Ascomycota</taxon>
        <taxon>Saccharomycotina</taxon>
        <taxon>Pichiomycetes</taxon>
        <taxon>Debaryomycetaceae</taxon>
        <taxon>Candida/Lodderomyces clade</taxon>
        <taxon>Candida</taxon>
    </lineage>
</organism>
<gene>
    <name evidence="3" type="ORF">FOB60_005270</name>
</gene>
<protein>
    <submittedName>
        <fullName evidence="3">Uncharacterized protein</fullName>
    </submittedName>
</protein>
<feature type="region of interest" description="Disordered" evidence="1">
    <location>
        <begin position="147"/>
        <end position="168"/>
    </location>
</feature>
<keyword evidence="2" id="KW-0732">Signal</keyword>
<evidence type="ECO:0000313" key="3">
    <source>
        <dbReference type="EMBL" id="KAF6044177.1"/>
    </source>
</evidence>
<evidence type="ECO:0000256" key="2">
    <source>
        <dbReference type="SAM" id="SignalP"/>
    </source>
</evidence>
<reference evidence="3" key="1">
    <citation type="submission" date="2020-03" db="EMBL/GenBank/DDBJ databases">
        <title>FDA dAtabase for Regulatory Grade micrObial Sequences (FDA-ARGOS): Supporting development and validation of Infectious Disease Dx tests.</title>
        <authorList>
            <person name="Campos J."/>
            <person name="Goldberg B."/>
            <person name="Tallon L."/>
            <person name="Sadzewicz L."/>
            <person name="Vavikolanu K."/>
            <person name="Mehta A."/>
            <person name="Aluvathingal J."/>
            <person name="Nadendla S."/>
            <person name="Nandy P."/>
            <person name="Geyer C."/>
            <person name="Yan Y."/>
            <person name="Sichtig H."/>
        </authorList>
    </citation>
    <scope>NUCLEOTIDE SEQUENCE [LARGE SCALE GENOMIC DNA]</scope>
    <source>
        <strain evidence="3">FDAARGOS_652</strain>
    </source>
</reference>